<accession>A0AA43ZC26</accession>
<evidence type="ECO:0000313" key="1">
    <source>
        <dbReference type="EMBL" id="NHT75084.1"/>
    </source>
</evidence>
<evidence type="ECO:0000313" key="2">
    <source>
        <dbReference type="Proteomes" id="UP001155840"/>
    </source>
</evidence>
<keyword evidence="2" id="KW-1185">Reference proteome</keyword>
<gene>
    <name evidence="1" type="ORF">G8E10_04845</name>
</gene>
<dbReference type="AlphaFoldDB" id="A0AA43ZC26"/>
<comment type="caution">
    <text evidence="1">The sequence shown here is derived from an EMBL/GenBank/DDBJ whole genome shotgun (WGS) entry which is preliminary data.</text>
</comment>
<organism evidence="1 2">
    <name type="scientific">Ferranicluibacter rubi</name>
    <dbReference type="NCBI Taxonomy" id="2715133"/>
    <lineage>
        <taxon>Bacteria</taxon>
        <taxon>Pseudomonadati</taxon>
        <taxon>Pseudomonadota</taxon>
        <taxon>Alphaproteobacteria</taxon>
        <taxon>Hyphomicrobiales</taxon>
        <taxon>Rhizobiaceae</taxon>
        <taxon>Ferranicluibacter</taxon>
    </lineage>
</organism>
<proteinExistence type="predicted"/>
<dbReference type="EMBL" id="JAANCM010000002">
    <property type="protein sequence ID" value="NHT75084.1"/>
    <property type="molecule type" value="Genomic_DNA"/>
</dbReference>
<dbReference type="Proteomes" id="UP001155840">
    <property type="component" value="Unassembled WGS sequence"/>
</dbReference>
<protein>
    <submittedName>
        <fullName evidence="1">Uncharacterized protein</fullName>
    </submittedName>
</protein>
<reference evidence="1" key="1">
    <citation type="submission" date="2020-03" db="EMBL/GenBank/DDBJ databases">
        <title>Ferranicluibacter endophyticum gen. nov., sp. nov., a new genus isolated from Rubus ulmifolius Schott. stem.</title>
        <authorList>
            <person name="Roca-Couso R."/>
            <person name="Flores-Felix J.D."/>
            <person name="Igual J.M."/>
            <person name="Rivas R."/>
        </authorList>
    </citation>
    <scope>NUCLEOTIDE SEQUENCE</scope>
    <source>
        <strain evidence="1">CRRU44</strain>
    </source>
</reference>
<sequence length="199" mass="21249">MLAIKDVEFEERRHAKLGSGGELTLVPVGGDMERAKVWTGSKRRGREPECISRLGAVKFSNGAKEEAALVRDAVGNIVRGSVRIPLGGVTFVGKYRPRDRFTSPKGADNDNAAELTVGLSTNSNAGRFEFSDPVEDAQEAVRVRESVRPETARILDFALTAANFREVGEALGHGGKTAERQGKAALIAACEELDAALAA</sequence>
<dbReference type="RefSeq" id="WP_167127481.1">
    <property type="nucleotide sequence ID" value="NZ_JAANCM010000002.1"/>
</dbReference>
<name>A0AA43ZC26_9HYPH</name>